<evidence type="ECO:0000259" key="6">
    <source>
        <dbReference type="Pfam" id="PF17994"/>
    </source>
</evidence>
<evidence type="ECO:0000256" key="1">
    <source>
        <dbReference type="ARBA" id="ARBA00004776"/>
    </source>
</evidence>
<feature type="region of interest" description="Disordered" evidence="5">
    <location>
        <begin position="499"/>
        <end position="519"/>
    </location>
</feature>
<dbReference type="InterPro" id="IPR029044">
    <property type="entry name" value="Nucleotide-diphossugar_trans"/>
</dbReference>
<comment type="pathway">
    <text evidence="1">Cell wall biogenesis; cell wall polysaccharide biosynthesis.</text>
</comment>
<dbReference type="Gene3D" id="3.90.550.60">
    <property type="match status" value="1"/>
</dbReference>
<dbReference type="InterPro" id="IPR040492">
    <property type="entry name" value="GlfT2_N"/>
</dbReference>
<evidence type="ECO:0000256" key="2">
    <source>
        <dbReference type="ARBA" id="ARBA00006739"/>
    </source>
</evidence>
<keyword evidence="9" id="KW-1185">Reference proteome</keyword>
<dbReference type="Pfam" id="PF19320">
    <property type="entry name" value="GlfT2_domain3"/>
    <property type="match status" value="1"/>
</dbReference>
<dbReference type="Proteomes" id="UP001305606">
    <property type="component" value="Chromosome"/>
</dbReference>
<keyword evidence="4 8" id="KW-0808">Transferase</keyword>
<dbReference type="RefSeq" id="WP_311038469.1">
    <property type="nucleotide sequence ID" value="NZ_CP117522.1"/>
</dbReference>
<keyword evidence="3 8" id="KW-0328">Glycosyltransferase</keyword>
<dbReference type="SUPFAM" id="SSF53448">
    <property type="entry name" value="Nucleotide-diphospho-sugar transferases"/>
    <property type="match status" value="1"/>
</dbReference>
<dbReference type="PANTHER" id="PTHR43179:SF12">
    <property type="entry name" value="GALACTOFURANOSYLTRANSFERASE GLFT2"/>
    <property type="match status" value="1"/>
</dbReference>
<proteinExistence type="inferred from homology"/>
<feature type="domain" description="Galactofuranosyltransferase GlfT2 N-terminal" evidence="6">
    <location>
        <begin position="20"/>
        <end position="157"/>
    </location>
</feature>
<dbReference type="Pfam" id="PF17994">
    <property type="entry name" value="Glft2_N"/>
    <property type="match status" value="1"/>
</dbReference>
<sequence length="625" mass="69140">MDTYRPPRSPVTRQQADTVLQRVLLPGDQAERGHVSLLLETSGGPTAASREGMALAGGDTVSFCGYLNAFPAGYWARWSILDRVRLSLSLVGDVVVTVHRSSADGEADVAAEIRHRGQGDVHIELPLAGFDDGGWYWFDIAPQGQQEARLLRGSWNALTPAPGRAAAVVGMPTFNRPRDCLATMRVVAGHPALRAVVKRLVVVDQGSDKVTAQPGFPDLAADLGEQLLVVDQPNLGGSGGYAQVMRRALDEPECEQIVFMDDDIVLEPDCVLRGIAFARYAARPLLVGGQMLNREIPSQLYVMGELIDRRAFTWLKPAHSEYDHDFSAHPLRATPWLHRRIDVSYNSWWTCVIPRTVAEQVGGPLPLFLKWDDVEYGLRAKSRGFPTVSVPGIAVWHEPWWKKDEENNWQTYFHSRNRMVTAALHGRLSHFPVLFGAHLMDTLRHLVSMQYWNVALRSAGIRDFLAGPDALSSSLPTARQRAARVYERFAPVAGPVEVTEETHDDGAGDLPRQVAQPPGTSGASVLRLVAELVRGCLPVSGGHTAGGHPRLSTDQAAWHVLAALGGATVTSPDGSHWTRRERRPDVFRRLLVQTLTSHGRLALAFPRMRSTYRRHRRRLESLRRP</sequence>
<evidence type="ECO:0000256" key="3">
    <source>
        <dbReference type="ARBA" id="ARBA00022676"/>
    </source>
</evidence>
<evidence type="ECO:0000259" key="7">
    <source>
        <dbReference type="Pfam" id="PF19320"/>
    </source>
</evidence>
<feature type="domain" description="Galactofuranosyltransferase-2 C-terminal" evidence="7">
    <location>
        <begin position="438"/>
        <end position="621"/>
    </location>
</feature>
<name>A0ABY9V8P8_9ACTN</name>
<dbReference type="GO" id="GO:0016757">
    <property type="term" value="F:glycosyltransferase activity"/>
    <property type="evidence" value="ECO:0007669"/>
    <property type="project" value="UniProtKB-KW"/>
</dbReference>
<gene>
    <name evidence="8" type="ORF">PS467_34320</name>
</gene>
<evidence type="ECO:0000313" key="9">
    <source>
        <dbReference type="Proteomes" id="UP001305606"/>
    </source>
</evidence>
<comment type="similarity">
    <text evidence="2">Belongs to the glycosyltransferase 2 family.</text>
</comment>
<organism evidence="8 9">
    <name type="scientific">Streptomyces luomodiensis</name>
    <dbReference type="NCBI Taxonomy" id="3026192"/>
    <lineage>
        <taxon>Bacteria</taxon>
        <taxon>Bacillati</taxon>
        <taxon>Actinomycetota</taxon>
        <taxon>Actinomycetes</taxon>
        <taxon>Kitasatosporales</taxon>
        <taxon>Streptomycetaceae</taxon>
        <taxon>Streptomyces</taxon>
    </lineage>
</organism>
<reference evidence="8 9" key="1">
    <citation type="submission" date="2023-02" db="EMBL/GenBank/DDBJ databases">
        <title>Streptomyces sp. SCA4-21 with antifungal activity against Fusarium oxysporum f. sp. cubense, Streptomyces sp. SCA2-17 with antifungal activity against Fusarium oxysporum f. sp. cubense.</title>
        <authorList>
            <person name="Qi D."/>
        </authorList>
    </citation>
    <scope>NUCLEOTIDE SEQUENCE [LARGE SCALE GENOMIC DNA]</scope>
    <source>
        <strain evidence="8 9">SCA4-21</strain>
    </source>
</reference>
<protein>
    <submittedName>
        <fullName evidence="8">Glycosyltransferase</fullName>
        <ecNumber evidence="8">2.4.-.-</ecNumber>
    </submittedName>
</protein>
<dbReference type="EC" id="2.4.-.-" evidence="8"/>
<dbReference type="EMBL" id="CP117522">
    <property type="protein sequence ID" value="WNF00039.1"/>
    <property type="molecule type" value="Genomic_DNA"/>
</dbReference>
<dbReference type="Pfam" id="PF13641">
    <property type="entry name" value="Glyco_tranf_2_3"/>
    <property type="match status" value="1"/>
</dbReference>
<evidence type="ECO:0000313" key="8">
    <source>
        <dbReference type="EMBL" id="WNF00039.1"/>
    </source>
</evidence>
<evidence type="ECO:0000256" key="5">
    <source>
        <dbReference type="SAM" id="MobiDB-lite"/>
    </source>
</evidence>
<evidence type="ECO:0000256" key="4">
    <source>
        <dbReference type="ARBA" id="ARBA00022679"/>
    </source>
</evidence>
<accession>A0ABY9V8P8</accession>
<dbReference type="PANTHER" id="PTHR43179">
    <property type="entry name" value="RHAMNOSYLTRANSFERASE WBBL"/>
    <property type="match status" value="1"/>
</dbReference>
<dbReference type="InterPro" id="IPR045699">
    <property type="entry name" value="GlfT2_C"/>
</dbReference>